<evidence type="ECO:0000313" key="2">
    <source>
        <dbReference type="EMBL" id="PAV13965.1"/>
    </source>
</evidence>
<organism evidence="2 3">
    <name type="scientific">Methanosarcina spelaei</name>
    <dbReference type="NCBI Taxonomy" id="1036679"/>
    <lineage>
        <taxon>Archaea</taxon>
        <taxon>Methanobacteriati</taxon>
        <taxon>Methanobacteriota</taxon>
        <taxon>Stenosarchaea group</taxon>
        <taxon>Methanomicrobia</taxon>
        <taxon>Methanosarcinales</taxon>
        <taxon>Methanosarcinaceae</taxon>
        <taxon>Methanosarcina</taxon>
    </lineage>
</organism>
<dbReference type="InterPro" id="IPR029052">
    <property type="entry name" value="Metallo-depent_PP-like"/>
</dbReference>
<dbReference type="Gene3D" id="3.60.21.10">
    <property type="match status" value="1"/>
</dbReference>
<dbReference type="EMBL" id="LMVP01000040">
    <property type="protein sequence ID" value="PAV13965.1"/>
    <property type="molecule type" value="Genomic_DNA"/>
</dbReference>
<evidence type="ECO:0000259" key="1">
    <source>
        <dbReference type="Pfam" id="PF00149"/>
    </source>
</evidence>
<dbReference type="Gene3D" id="3.40.50.300">
    <property type="entry name" value="P-loop containing nucleotide triphosphate hydrolases"/>
    <property type="match status" value="1"/>
</dbReference>
<keyword evidence="3" id="KW-1185">Reference proteome</keyword>
<evidence type="ECO:0000313" key="3">
    <source>
        <dbReference type="Proteomes" id="UP000218164"/>
    </source>
</evidence>
<name>A0A2A2HXF5_9EURY</name>
<dbReference type="SUPFAM" id="SSF52540">
    <property type="entry name" value="P-loop containing nucleoside triphosphate hydrolases"/>
    <property type="match status" value="1"/>
</dbReference>
<dbReference type="SUPFAM" id="SSF56300">
    <property type="entry name" value="Metallo-dependent phosphatases"/>
    <property type="match status" value="1"/>
</dbReference>
<dbReference type="InterPro" id="IPR027417">
    <property type="entry name" value="P-loop_NTPase"/>
</dbReference>
<dbReference type="Proteomes" id="UP000218164">
    <property type="component" value="Unassembled WGS sequence"/>
</dbReference>
<reference evidence="2 3" key="1">
    <citation type="journal article" date="2017" name="BMC Genomics">
        <title>Genomic analysis of methanogenic archaea reveals a shift towards energy conservation.</title>
        <authorList>
            <person name="Gilmore S.P."/>
            <person name="Henske J.K."/>
            <person name="Sexton J.A."/>
            <person name="Solomon K.V."/>
            <person name="Seppala S."/>
            <person name="Yoo J.I."/>
            <person name="Huyett L.M."/>
            <person name="Pressman A."/>
            <person name="Cogan J.Z."/>
            <person name="Kivenson V."/>
            <person name="Peng X."/>
            <person name="Tan Y."/>
            <person name="Valentine D.L."/>
            <person name="O'Malley M.A."/>
        </authorList>
    </citation>
    <scope>NUCLEOTIDE SEQUENCE [LARGE SCALE GENOMIC DNA]</scope>
    <source>
        <strain evidence="2 3">MC-15</strain>
    </source>
</reference>
<dbReference type="RefSeq" id="WP_095643253.1">
    <property type="nucleotide sequence ID" value="NZ_LMVP01000040.1"/>
</dbReference>
<dbReference type="Pfam" id="PF13671">
    <property type="entry name" value="AAA_33"/>
    <property type="match status" value="1"/>
</dbReference>
<gene>
    <name evidence="2" type="ORF">ASJ81_15715</name>
</gene>
<dbReference type="InterPro" id="IPR004843">
    <property type="entry name" value="Calcineurin-like_PHP"/>
</dbReference>
<comment type="caution">
    <text evidence="2">The sequence shown here is derived from an EMBL/GenBank/DDBJ whole genome shotgun (WGS) entry which is preliminary data.</text>
</comment>
<feature type="domain" description="Calcineurin-like phosphoesterase" evidence="1">
    <location>
        <begin position="183"/>
        <end position="354"/>
    </location>
</feature>
<protein>
    <submittedName>
        <fullName evidence="2">Serine/threonine protein phosphatase</fullName>
    </submittedName>
</protein>
<proteinExistence type="predicted"/>
<dbReference type="GO" id="GO:0016787">
    <property type="term" value="F:hydrolase activity"/>
    <property type="evidence" value="ECO:0007669"/>
    <property type="project" value="InterPro"/>
</dbReference>
<sequence length="407" mass="46734">MRYLVFLRGIPGSGKSTFVRENKLEPYTISSDSVRLLIKPPVLSITGKTVISQKINRRVWGLIYSLIKCRMEDGDFIVLDATNAGNADIAKYRKLVRTYRYSAICVDFSEVPLEIAKERNRKRPEYEVVPETVIDELYSIINRQKVPSFVTVIKPQEFHEKIQYKPTDFSNYRKVHNIGNIAGNYMALMQYLACGLNDSDLYIFLGDYIGSGTENTKNTEIIKFLISIMCRNNVILLEGDHEKSFCRLAEGGERNHVSEFADTWYDVTKIEQSGITKNNVLDLHKKLKPCVYYKFYNKRVLVTHGGLNSLPENLVFVGANQMINGVGEASDAYLVAESFNKNTNENTYQVHGHRNPENIPIENGRTFNLCPEKEGFLRIVTLERDRFHSQKIKIQKLTFEQIEDSKI</sequence>
<dbReference type="AlphaFoldDB" id="A0A2A2HXF5"/>
<accession>A0A2A2HXF5</accession>
<dbReference type="OrthoDB" id="131342at2157"/>
<dbReference type="Pfam" id="PF00149">
    <property type="entry name" value="Metallophos"/>
    <property type="match status" value="1"/>
</dbReference>